<evidence type="ECO:0000313" key="3">
    <source>
        <dbReference type="Proteomes" id="UP000030746"/>
    </source>
</evidence>
<keyword evidence="3" id="KW-1185">Reference proteome</keyword>
<gene>
    <name evidence="2" type="ORF">LOTGIDRAFT_175574</name>
</gene>
<dbReference type="CTD" id="20243252"/>
<dbReference type="HOGENOM" id="CLU_1770168_0_0_1"/>
<keyword evidence="1" id="KW-0732">Signal</keyword>
<feature type="signal peptide" evidence="1">
    <location>
        <begin position="1"/>
        <end position="19"/>
    </location>
</feature>
<organism evidence="2 3">
    <name type="scientific">Lottia gigantea</name>
    <name type="common">Giant owl limpet</name>
    <dbReference type="NCBI Taxonomy" id="225164"/>
    <lineage>
        <taxon>Eukaryota</taxon>
        <taxon>Metazoa</taxon>
        <taxon>Spiralia</taxon>
        <taxon>Lophotrochozoa</taxon>
        <taxon>Mollusca</taxon>
        <taxon>Gastropoda</taxon>
        <taxon>Patellogastropoda</taxon>
        <taxon>Lottioidea</taxon>
        <taxon>Lottiidae</taxon>
        <taxon>Lottia</taxon>
    </lineage>
</organism>
<dbReference type="RefSeq" id="XP_009055894.1">
    <property type="nucleotide sequence ID" value="XM_009057646.1"/>
</dbReference>
<dbReference type="Proteomes" id="UP000030746">
    <property type="component" value="Unassembled WGS sequence"/>
</dbReference>
<dbReference type="AlphaFoldDB" id="V4BWN6"/>
<dbReference type="GeneID" id="20243252"/>
<accession>V4BWN6</accession>
<feature type="chain" id="PRO_5004718387" evidence="1">
    <location>
        <begin position="20"/>
        <end position="183"/>
    </location>
</feature>
<sequence>MATSFHLQYLVICLLYVFSDFGCLSYDGRTVGPAIATVETKKDTVSIRLQRVTPSVLYKKFSNDIKGEIYSSNLEGTIKEAKRNGYSGLTFDYRNNMYYVIHTETDRAVGNILGFYASGNHEESPGPILLYSGLSPTVKYSIVLFNSKTSAELRKYRAIIRTNTESRPFNYIFLPSLYFLNCL</sequence>
<dbReference type="EMBL" id="KB201929">
    <property type="protein sequence ID" value="ESO93419.1"/>
    <property type="molecule type" value="Genomic_DNA"/>
</dbReference>
<proteinExistence type="predicted"/>
<dbReference type="KEGG" id="lgi:LOTGIDRAFT_175574"/>
<reference evidence="2 3" key="1">
    <citation type="journal article" date="2013" name="Nature">
        <title>Insights into bilaterian evolution from three spiralian genomes.</title>
        <authorList>
            <person name="Simakov O."/>
            <person name="Marletaz F."/>
            <person name="Cho S.J."/>
            <person name="Edsinger-Gonzales E."/>
            <person name="Havlak P."/>
            <person name="Hellsten U."/>
            <person name="Kuo D.H."/>
            <person name="Larsson T."/>
            <person name="Lv J."/>
            <person name="Arendt D."/>
            <person name="Savage R."/>
            <person name="Osoegawa K."/>
            <person name="de Jong P."/>
            <person name="Grimwood J."/>
            <person name="Chapman J.A."/>
            <person name="Shapiro H."/>
            <person name="Aerts A."/>
            <person name="Otillar R.P."/>
            <person name="Terry A.Y."/>
            <person name="Boore J.L."/>
            <person name="Grigoriev I.V."/>
            <person name="Lindberg D.R."/>
            <person name="Seaver E.C."/>
            <person name="Weisblat D.A."/>
            <person name="Putnam N.H."/>
            <person name="Rokhsar D.S."/>
        </authorList>
    </citation>
    <scope>NUCLEOTIDE SEQUENCE [LARGE SCALE GENOMIC DNA]</scope>
</reference>
<evidence type="ECO:0000313" key="2">
    <source>
        <dbReference type="EMBL" id="ESO93419.1"/>
    </source>
</evidence>
<evidence type="ECO:0000256" key="1">
    <source>
        <dbReference type="SAM" id="SignalP"/>
    </source>
</evidence>
<protein>
    <submittedName>
        <fullName evidence="2">Uncharacterized protein</fullName>
    </submittedName>
</protein>
<name>V4BWN6_LOTGI</name>